<dbReference type="Gene3D" id="3.30.200.20">
    <property type="entry name" value="Phosphorylase Kinase, domain 1"/>
    <property type="match status" value="1"/>
</dbReference>
<evidence type="ECO:0000313" key="9">
    <source>
        <dbReference type="EMBL" id="KAH3677231.1"/>
    </source>
</evidence>
<comment type="caution">
    <text evidence="9">The sequence shown here is derived from an EMBL/GenBank/DDBJ whole genome shotgun (WGS) entry which is preliminary data.</text>
</comment>
<dbReference type="OrthoDB" id="192887at2759"/>
<name>A0A9P8PS28_9ASCO</name>
<dbReference type="GO" id="GO:0005524">
    <property type="term" value="F:ATP binding"/>
    <property type="evidence" value="ECO:0007669"/>
    <property type="project" value="UniProtKB-UniRule"/>
</dbReference>
<dbReference type="InterPro" id="IPR000719">
    <property type="entry name" value="Prot_kinase_dom"/>
</dbReference>
<keyword evidence="10" id="KW-1185">Reference proteome</keyword>
<dbReference type="InterPro" id="IPR011009">
    <property type="entry name" value="Kinase-like_dom_sf"/>
</dbReference>
<keyword evidence="3 6" id="KW-0547">Nucleotide-binding</keyword>
<evidence type="ECO:0000256" key="4">
    <source>
        <dbReference type="ARBA" id="ARBA00022777"/>
    </source>
</evidence>
<dbReference type="GO" id="GO:0009272">
    <property type="term" value="P:fungal-type cell wall biogenesis"/>
    <property type="evidence" value="ECO:0007669"/>
    <property type="project" value="UniProtKB-ARBA"/>
</dbReference>
<evidence type="ECO:0000256" key="3">
    <source>
        <dbReference type="ARBA" id="ARBA00022741"/>
    </source>
</evidence>
<keyword evidence="2" id="KW-0808">Transferase</keyword>
<dbReference type="Pfam" id="PF00069">
    <property type="entry name" value="Pkinase"/>
    <property type="match status" value="1"/>
</dbReference>
<comment type="similarity">
    <text evidence="7">Belongs to the protein kinase superfamily.</text>
</comment>
<evidence type="ECO:0000256" key="2">
    <source>
        <dbReference type="ARBA" id="ARBA00022679"/>
    </source>
</evidence>
<organism evidence="9 10">
    <name type="scientific">Wickerhamomyces mucosus</name>
    <dbReference type="NCBI Taxonomy" id="1378264"/>
    <lineage>
        <taxon>Eukaryota</taxon>
        <taxon>Fungi</taxon>
        <taxon>Dikarya</taxon>
        <taxon>Ascomycota</taxon>
        <taxon>Saccharomycotina</taxon>
        <taxon>Saccharomycetes</taxon>
        <taxon>Phaffomycetales</taxon>
        <taxon>Wickerhamomycetaceae</taxon>
        <taxon>Wickerhamomyces</taxon>
    </lineage>
</organism>
<accession>A0A9P8PS28</accession>
<dbReference type="InterPro" id="IPR008271">
    <property type="entry name" value="Ser/Thr_kinase_AS"/>
</dbReference>
<dbReference type="FunFam" id="1.10.510.10:FF:000040">
    <property type="entry name" value="Mitogen-activated protein kinase"/>
    <property type="match status" value="1"/>
</dbReference>
<dbReference type="PROSITE" id="PS00107">
    <property type="entry name" value="PROTEIN_KINASE_ATP"/>
    <property type="match status" value="1"/>
</dbReference>
<dbReference type="Gene3D" id="1.10.510.10">
    <property type="entry name" value="Transferase(Phosphotransferase) domain 1"/>
    <property type="match status" value="1"/>
</dbReference>
<keyword evidence="1 7" id="KW-0723">Serine/threonine-protein kinase</keyword>
<dbReference type="PROSITE" id="PS00108">
    <property type="entry name" value="PROTEIN_KINASE_ST"/>
    <property type="match status" value="1"/>
</dbReference>
<feature type="binding site" evidence="6">
    <location>
        <position position="116"/>
    </location>
    <ligand>
        <name>ATP</name>
        <dbReference type="ChEBI" id="CHEBI:30616"/>
    </ligand>
</feature>
<dbReference type="PROSITE" id="PS50011">
    <property type="entry name" value="PROTEIN_KINASE_DOM"/>
    <property type="match status" value="1"/>
</dbReference>
<sequence>MVELLQSQGNRYKVSNILNYNNNISNLAGQQHFNNGIENKKILQTNNDQRITTTTAPKNKPNKVNKSGFVVYEEANFYISSRYHILKMLGKGSYGIVCSALDLTNRDNPVPIAIKKVTNIFTKDILLKRAVRELKLMRFFKGHKNIVNLYELDIVYCIPYDGLYCFQELADYDLARVIHSSAQFSEFHIKNFLYQILCGVKYIHSADVIHRDLKPGNILINHQGNLKICDFGLARGISPKFMKSKPNSITNYVATRWYRAPELILSRKKYSKAIDMWAVGCIFAELYARRALFMGSDIIHQATEILKVLGTPNRKIISSYGTSIAMELLNPPNPQYRPIPWNEILPYASNLALDLLGKLLCWDVLERYDVTQSIEHPFLIDIRDALDEPVCLAPFDFSFENTAITLNDYKILIHEEVESFKIERFGNSYKEQLHKGGNLVSSNQQ</sequence>
<keyword evidence="5 6" id="KW-0067">ATP-binding</keyword>
<dbReference type="Proteomes" id="UP000769528">
    <property type="component" value="Unassembled WGS sequence"/>
</dbReference>
<evidence type="ECO:0000256" key="6">
    <source>
        <dbReference type="PROSITE-ProRule" id="PRU10141"/>
    </source>
</evidence>
<dbReference type="PANTHER" id="PTHR24055">
    <property type="entry name" value="MITOGEN-ACTIVATED PROTEIN KINASE"/>
    <property type="match status" value="1"/>
</dbReference>
<keyword evidence="4" id="KW-0418">Kinase</keyword>
<dbReference type="SMART" id="SM00220">
    <property type="entry name" value="S_TKc"/>
    <property type="match status" value="1"/>
</dbReference>
<reference evidence="9" key="1">
    <citation type="journal article" date="2021" name="Open Biol.">
        <title>Shared evolutionary footprints suggest mitochondrial oxidative damage underlies multiple complex I losses in fungi.</title>
        <authorList>
            <person name="Schikora-Tamarit M.A."/>
            <person name="Marcet-Houben M."/>
            <person name="Nosek J."/>
            <person name="Gabaldon T."/>
        </authorList>
    </citation>
    <scope>NUCLEOTIDE SEQUENCE</scope>
    <source>
        <strain evidence="9">CBS6341</strain>
    </source>
</reference>
<feature type="domain" description="Protein kinase" evidence="8">
    <location>
        <begin position="83"/>
        <end position="379"/>
    </location>
</feature>
<evidence type="ECO:0000256" key="1">
    <source>
        <dbReference type="ARBA" id="ARBA00022527"/>
    </source>
</evidence>
<evidence type="ECO:0000256" key="7">
    <source>
        <dbReference type="RuleBase" id="RU000304"/>
    </source>
</evidence>
<dbReference type="AlphaFoldDB" id="A0A9P8PS28"/>
<protein>
    <recommendedName>
        <fullName evidence="8">Protein kinase domain-containing protein</fullName>
    </recommendedName>
</protein>
<dbReference type="EMBL" id="JAEUBF010000544">
    <property type="protein sequence ID" value="KAH3677231.1"/>
    <property type="molecule type" value="Genomic_DNA"/>
</dbReference>
<dbReference type="InterPro" id="IPR017441">
    <property type="entry name" value="Protein_kinase_ATP_BS"/>
</dbReference>
<dbReference type="SUPFAM" id="SSF56112">
    <property type="entry name" value="Protein kinase-like (PK-like)"/>
    <property type="match status" value="1"/>
</dbReference>
<evidence type="ECO:0000256" key="5">
    <source>
        <dbReference type="ARBA" id="ARBA00022840"/>
    </source>
</evidence>
<evidence type="ECO:0000259" key="8">
    <source>
        <dbReference type="PROSITE" id="PS50011"/>
    </source>
</evidence>
<dbReference type="GO" id="GO:0004674">
    <property type="term" value="F:protein serine/threonine kinase activity"/>
    <property type="evidence" value="ECO:0007669"/>
    <property type="project" value="UniProtKB-KW"/>
</dbReference>
<evidence type="ECO:0000313" key="10">
    <source>
        <dbReference type="Proteomes" id="UP000769528"/>
    </source>
</evidence>
<reference evidence="9" key="2">
    <citation type="submission" date="2021-01" db="EMBL/GenBank/DDBJ databases">
        <authorList>
            <person name="Schikora-Tamarit M.A."/>
        </authorList>
    </citation>
    <scope>NUCLEOTIDE SEQUENCE</scope>
    <source>
        <strain evidence="9">CBS6341</strain>
    </source>
</reference>
<proteinExistence type="inferred from homology"/>
<dbReference type="InterPro" id="IPR050117">
    <property type="entry name" value="MAPK"/>
</dbReference>
<gene>
    <name evidence="9" type="ORF">WICMUC_001812</name>
</gene>